<dbReference type="EMBL" id="LGRX02026383">
    <property type="protein sequence ID" value="KAK3250959.1"/>
    <property type="molecule type" value="Genomic_DNA"/>
</dbReference>
<keyword evidence="5" id="KW-0411">Iron-sulfur</keyword>
<evidence type="ECO:0000256" key="3">
    <source>
        <dbReference type="ARBA" id="ARBA00022723"/>
    </source>
</evidence>
<dbReference type="FunFam" id="3.30.70.20:FF:000042">
    <property type="entry name" value="Cytosolic Fe-S cluster assembly factor NAR1"/>
    <property type="match status" value="1"/>
</dbReference>
<keyword evidence="8" id="KW-1185">Reference proteome</keyword>
<dbReference type="Pfam" id="PF02256">
    <property type="entry name" value="Fe_hyd_SSU"/>
    <property type="match status" value="1"/>
</dbReference>
<protein>
    <recommendedName>
        <fullName evidence="6">Iron hydrogenase small subunit domain-containing protein</fullName>
    </recommendedName>
</protein>
<comment type="caution">
    <text evidence="7">The sequence shown here is derived from an EMBL/GenBank/DDBJ whole genome shotgun (WGS) entry which is preliminary data.</text>
</comment>
<dbReference type="SMART" id="SM00902">
    <property type="entry name" value="Fe_hyd_SSU"/>
    <property type="match status" value="1"/>
</dbReference>
<evidence type="ECO:0000256" key="2">
    <source>
        <dbReference type="ARBA" id="ARBA00022485"/>
    </source>
</evidence>
<comment type="similarity">
    <text evidence="1">Belongs to the NARF family.</text>
</comment>
<keyword evidence="2" id="KW-0004">4Fe-4S</keyword>
<dbReference type="InterPro" id="IPR003149">
    <property type="entry name" value="Fe_hydrogenase_ssu"/>
</dbReference>
<dbReference type="GO" id="GO:0046872">
    <property type="term" value="F:metal ion binding"/>
    <property type="evidence" value="ECO:0007669"/>
    <property type="project" value="UniProtKB-KW"/>
</dbReference>
<gene>
    <name evidence="7" type="ORF">CYMTET_39687</name>
</gene>
<evidence type="ECO:0000256" key="1">
    <source>
        <dbReference type="ARBA" id="ARBA00006596"/>
    </source>
</evidence>
<keyword evidence="4" id="KW-0408">Iron</keyword>
<dbReference type="InterPro" id="IPR009016">
    <property type="entry name" value="Fe_hydrogenase"/>
</dbReference>
<keyword evidence="3" id="KW-0479">Metal-binding</keyword>
<dbReference type="AlphaFoldDB" id="A0AAE0F490"/>
<feature type="domain" description="Iron hydrogenase small subunit" evidence="6">
    <location>
        <begin position="414"/>
        <end position="472"/>
    </location>
</feature>
<dbReference type="Pfam" id="PF02906">
    <property type="entry name" value="Fe_hyd_lg_C"/>
    <property type="match status" value="1"/>
</dbReference>
<reference evidence="7 8" key="1">
    <citation type="journal article" date="2015" name="Genome Biol. Evol.">
        <title>Comparative Genomics of a Bacterivorous Green Alga Reveals Evolutionary Causalities and Consequences of Phago-Mixotrophic Mode of Nutrition.</title>
        <authorList>
            <person name="Burns J.A."/>
            <person name="Paasch A."/>
            <person name="Narechania A."/>
            <person name="Kim E."/>
        </authorList>
    </citation>
    <scope>NUCLEOTIDE SEQUENCE [LARGE SCALE GENOMIC DNA]</scope>
    <source>
        <strain evidence="7 8">PLY_AMNH</strain>
    </source>
</reference>
<dbReference type="InterPro" id="IPR050340">
    <property type="entry name" value="Cytosolic_Fe-S_CAF"/>
</dbReference>
<evidence type="ECO:0000259" key="6">
    <source>
        <dbReference type="SMART" id="SM00902"/>
    </source>
</evidence>
<evidence type="ECO:0000256" key="5">
    <source>
        <dbReference type="ARBA" id="ARBA00023014"/>
    </source>
</evidence>
<dbReference type="InterPro" id="IPR004108">
    <property type="entry name" value="Fe_hydrogenase_lsu_C"/>
</dbReference>
<dbReference type="Gene3D" id="3.40.950.10">
    <property type="entry name" value="Fe-only Hydrogenase (Larger Subunit), Chain L, domain 3"/>
    <property type="match status" value="1"/>
</dbReference>
<dbReference type="GO" id="GO:0051539">
    <property type="term" value="F:4 iron, 4 sulfur cluster binding"/>
    <property type="evidence" value="ECO:0007669"/>
    <property type="project" value="UniProtKB-KW"/>
</dbReference>
<accession>A0AAE0F490</accession>
<dbReference type="SUPFAM" id="SSF53920">
    <property type="entry name" value="Fe-only hydrogenase"/>
    <property type="match status" value="1"/>
</dbReference>
<dbReference type="Proteomes" id="UP001190700">
    <property type="component" value="Unassembled WGS sequence"/>
</dbReference>
<organism evidence="7 8">
    <name type="scientific">Cymbomonas tetramitiformis</name>
    <dbReference type="NCBI Taxonomy" id="36881"/>
    <lineage>
        <taxon>Eukaryota</taxon>
        <taxon>Viridiplantae</taxon>
        <taxon>Chlorophyta</taxon>
        <taxon>Pyramimonadophyceae</taxon>
        <taxon>Pyramimonadales</taxon>
        <taxon>Pyramimonadaceae</taxon>
        <taxon>Cymbomonas</taxon>
    </lineage>
</organism>
<evidence type="ECO:0000313" key="7">
    <source>
        <dbReference type="EMBL" id="KAK3250959.1"/>
    </source>
</evidence>
<proteinExistence type="inferred from homology"/>
<evidence type="ECO:0000313" key="8">
    <source>
        <dbReference type="Proteomes" id="UP001190700"/>
    </source>
</evidence>
<evidence type="ECO:0000256" key="4">
    <source>
        <dbReference type="ARBA" id="ARBA00023004"/>
    </source>
</evidence>
<dbReference type="PANTHER" id="PTHR11615">
    <property type="entry name" value="NITRATE, FORMATE, IRON DEHYDROGENASE"/>
    <property type="match status" value="1"/>
</dbReference>
<dbReference type="Gene3D" id="3.40.50.1780">
    <property type="match status" value="1"/>
</dbReference>
<sequence length="482" mass="52781">MGFSTGLAISDLNDYIAPSQSCVVSLNADSKVKLEDDLDSEYGAVKLHSRQPAKQESAEKKSDPVKISLQDCLACSGCVTSAETVLLEQQSTEELNNKIEQGFKIVFSVSPQSRASLAAYFKTTPKQVFGKLTTWFKSLGAYAVLDTSCARDFSLIESAEEFVHRYQSATAGEIPMLASACPGWVCYAEKTHGSYVLPYISATKSPQQVMGSIVKRYFAERHNLRPQDIYHVSVMPCFDKKLEASRDDFLAPAASGASGEAPADVPEVDCVITTIELLSLAKEKEVDLATLQPSVPDQLVTGLQGTEELHGAHGSAGGYLEHIFRHAALRLFGRTVEGPLVYKTLRNADFKEVALEVEGKPVLKFAAAYGFRNIQTLLRKIKLKKSEYHFVEIMACPSGCLNGAGQSKGPGDTPEEAKQFLEDVEAAYYHSEVQSRMPEDNPVVQQIYSEWLDGPSSATAKGMLHTQYHPREKTVGVSISNW</sequence>
<name>A0AAE0F490_9CHLO</name>